<evidence type="ECO:0000259" key="1">
    <source>
        <dbReference type="PROSITE" id="PS51186"/>
    </source>
</evidence>
<reference evidence="2" key="1">
    <citation type="submission" date="2021-03" db="EMBL/GenBank/DDBJ databases">
        <title>Proteiniclasticum marinus sp. nov., isolated from tidal flat sediment.</title>
        <authorList>
            <person name="Namirimu T."/>
            <person name="Yang J.-A."/>
            <person name="Yang S.-H."/>
            <person name="Kim Y.-J."/>
            <person name="Kwon K.K."/>
        </authorList>
    </citation>
    <scope>NUCLEOTIDE SEQUENCE</scope>
    <source>
        <strain evidence="2">SCR006</strain>
    </source>
</reference>
<feature type="domain" description="N-acetyltransferase" evidence="1">
    <location>
        <begin position="1"/>
        <end position="160"/>
    </location>
</feature>
<dbReference type="Gene3D" id="3.40.630.30">
    <property type="match status" value="1"/>
</dbReference>
<protein>
    <submittedName>
        <fullName evidence="2">GNAT family N-acetyltransferase</fullName>
    </submittedName>
</protein>
<dbReference type="SUPFAM" id="SSF55729">
    <property type="entry name" value="Acyl-CoA N-acyltransferases (Nat)"/>
    <property type="match status" value="1"/>
</dbReference>
<dbReference type="EMBL" id="JAFNJU010000010">
    <property type="protein sequence ID" value="MBO1265886.1"/>
    <property type="molecule type" value="Genomic_DNA"/>
</dbReference>
<evidence type="ECO:0000313" key="3">
    <source>
        <dbReference type="Proteomes" id="UP000664218"/>
    </source>
</evidence>
<dbReference type="PROSITE" id="PS51186">
    <property type="entry name" value="GNAT"/>
    <property type="match status" value="1"/>
</dbReference>
<dbReference type="AlphaFoldDB" id="A0A939HDC7"/>
<dbReference type="InterPro" id="IPR016181">
    <property type="entry name" value="Acyl_CoA_acyltransferase"/>
</dbReference>
<dbReference type="Pfam" id="PF00583">
    <property type="entry name" value="Acetyltransf_1"/>
    <property type="match status" value="1"/>
</dbReference>
<dbReference type="GO" id="GO:0016747">
    <property type="term" value="F:acyltransferase activity, transferring groups other than amino-acyl groups"/>
    <property type="evidence" value="ECO:0007669"/>
    <property type="project" value="InterPro"/>
</dbReference>
<gene>
    <name evidence="2" type="ORF">J3A84_12670</name>
</gene>
<dbReference type="InterPro" id="IPR000182">
    <property type="entry name" value="GNAT_dom"/>
</dbReference>
<proteinExistence type="predicted"/>
<evidence type="ECO:0000313" key="2">
    <source>
        <dbReference type="EMBL" id="MBO1265886.1"/>
    </source>
</evidence>
<organism evidence="2 3">
    <name type="scientific">Proteiniclasticum aestuarii</name>
    <dbReference type="NCBI Taxonomy" id="2817862"/>
    <lineage>
        <taxon>Bacteria</taxon>
        <taxon>Bacillati</taxon>
        <taxon>Bacillota</taxon>
        <taxon>Clostridia</taxon>
        <taxon>Eubacteriales</taxon>
        <taxon>Clostridiaceae</taxon>
        <taxon>Proteiniclasticum</taxon>
    </lineage>
</organism>
<accession>A0A939HDC7</accession>
<name>A0A939HDC7_9CLOT</name>
<keyword evidence="3" id="KW-1185">Reference proteome</keyword>
<comment type="caution">
    <text evidence="2">The sequence shown here is derived from an EMBL/GenBank/DDBJ whole genome shotgun (WGS) entry which is preliminary data.</text>
</comment>
<dbReference type="Proteomes" id="UP000664218">
    <property type="component" value="Unassembled WGS sequence"/>
</dbReference>
<sequence length="166" mass="19956">MELVRVRKEDREILANLLEKHLYEFSQWDLKEVNPLGLYGYQYLDYYFTEENRWAYFIMVEENLAGFVMVITLPEVHDRETDFQMAEFFLLHKYRRKGIGYEAFRRAADMHRGKWQLKLHPGNIPSVHFWEKSISRLTEGDYELVKAYPGTDYEDGTPGDVYFFES</sequence>